<dbReference type="Proteomes" id="UP000886124">
    <property type="component" value="Unassembled WGS sequence"/>
</dbReference>
<dbReference type="NCBIfam" id="TIGR04183">
    <property type="entry name" value="Por_Secre_tail"/>
    <property type="match status" value="1"/>
</dbReference>
<name>A0A7V5PQX7_CALAY</name>
<dbReference type="InterPro" id="IPR015943">
    <property type="entry name" value="WD40/YVTN_repeat-like_dom_sf"/>
</dbReference>
<dbReference type="SUPFAM" id="SSF110296">
    <property type="entry name" value="Oligoxyloglucan reducing end-specific cellobiohydrolase"/>
    <property type="match status" value="1"/>
</dbReference>
<dbReference type="Pfam" id="PF00932">
    <property type="entry name" value="LTD"/>
    <property type="match status" value="1"/>
</dbReference>
<accession>A0A7V5PQX7</accession>
<dbReference type="InterPro" id="IPR036415">
    <property type="entry name" value="Lamin_tail_dom_sf"/>
</dbReference>
<dbReference type="SUPFAM" id="SSF74853">
    <property type="entry name" value="Lamin A/C globular tail domain"/>
    <property type="match status" value="1"/>
</dbReference>
<evidence type="ECO:0000259" key="1">
    <source>
        <dbReference type="PROSITE" id="PS51841"/>
    </source>
</evidence>
<dbReference type="InterPro" id="IPR002860">
    <property type="entry name" value="BNR_rpt"/>
</dbReference>
<sequence>FHNNIGLIGAYHGLLLRSADGGQTWEEISNPMADEEQSIYAIRFLDDNTVLAGGDDDKSNGYIMKSTDAGLTWTLLPMSEHADIFDFWVLSSKQVIAGGESGKMFFSTEAIDSFYAGHDFGSMNMREVEFRGDNGVVVGTKGYIFHTTAADWDTLEQVFEDPDGDDMLGVAFVNDTLVYAVGEHGKIYYSTDAGLTWQKDDSVTSENLERADVKDGVLWAVGGKGLIMKKDFNPPEPTSNLFINEFMASNDAAVADENGDYDDWIEIYNANGHPVDIGGMYITDDLTDPMAWQIPDSVPGITTIPAGGFLVLWADKEPEQGPLHVKIKLSSSGEQIGLSEMFEGEIHFIDSLTFSAQKTDTSFGRLTDGGDEWTLFYPSSPGETNANGTVVSIEENPNVTVKAYHLSQNYPNPFNPSTTIEFALKKPGHTTLIVYSITGQKVATLVDKDMKAGKVKLTWDASRVASGVYFYELKSGDFKAVKKMLLMK</sequence>
<proteinExistence type="predicted"/>
<dbReference type="Gene3D" id="2.130.10.10">
    <property type="entry name" value="YVTN repeat-like/Quinoprotein amine dehydrogenase"/>
    <property type="match status" value="2"/>
</dbReference>
<organism evidence="2">
    <name type="scientific">Caldithrix abyssi</name>
    <dbReference type="NCBI Taxonomy" id="187145"/>
    <lineage>
        <taxon>Bacteria</taxon>
        <taxon>Pseudomonadati</taxon>
        <taxon>Calditrichota</taxon>
        <taxon>Calditrichia</taxon>
        <taxon>Calditrichales</taxon>
        <taxon>Calditrichaceae</taxon>
        <taxon>Caldithrix</taxon>
    </lineage>
</organism>
<dbReference type="Gene3D" id="2.60.40.4070">
    <property type="match status" value="1"/>
</dbReference>
<dbReference type="PANTHER" id="PTHR47199">
    <property type="entry name" value="PHOTOSYSTEM II STABILITY/ASSEMBLY FACTOR HCF136, CHLOROPLASTIC"/>
    <property type="match status" value="1"/>
</dbReference>
<dbReference type="PANTHER" id="PTHR47199:SF2">
    <property type="entry name" value="PHOTOSYSTEM II STABILITY_ASSEMBLY FACTOR HCF136, CHLOROPLASTIC"/>
    <property type="match status" value="1"/>
</dbReference>
<dbReference type="InterPro" id="IPR001322">
    <property type="entry name" value="Lamin_tail_dom"/>
</dbReference>
<protein>
    <submittedName>
        <fullName evidence="2">T9SS type A sorting domain-containing protein</fullName>
    </submittedName>
</protein>
<dbReference type="PROSITE" id="PS51841">
    <property type="entry name" value="LTD"/>
    <property type="match status" value="1"/>
</dbReference>
<feature type="domain" description="LTD" evidence="1">
    <location>
        <begin position="236"/>
        <end position="403"/>
    </location>
</feature>
<dbReference type="EMBL" id="DROD01000658">
    <property type="protein sequence ID" value="HHJ53581.1"/>
    <property type="molecule type" value="Genomic_DNA"/>
</dbReference>
<feature type="non-terminal residue" evidence="2">
    <location>
        <position position="1"/>
    </location>
</feature>
<reference evidence="2" key="1">
    <citation type="journal article" date="2020" name="mSystems">
        <title>Genome- and Community-Level Interaction Insights into Carbon Utilization and Element Cycling Functions of Hydrothermarchaeota in Hydrothermal Sediment.</title>
        <authorList>
            <person name="Zhou Z."/>
            <person name="Liu Y."/>
            <person name="Xu W."/>
            <person name="Pan J."/>
            <person name="Luo Z.H."/>
            <person name="Li M."/>
        </authorList>
    </citation>
    <scope>NUCLEOTIDE SEQUENCE [LARGE SCALE GENOMIC DNA]</scope>
    <source>
        <strain evidence="2">HyVt-527</strain>
    </source>
</reference>
<dbReference type="Pfam" id="PF02012">
    <property type="entry name" value="BNR"/>
    <property type="match status" value="1"/>
</dbReference>
<dbReference type="CDD" id="cd15482">
    <property type="entry name" value="Sialidase_non-viral"/>
    <property type="match status" value="1"/>
</dbReference>
<dbReference type="AlphaFoldDB" id="A0A7V5PQX7"/>
<evidence type="ECO:0000313" key="2">
    <source>
        <dbReference type="EMBL" id="HHJ53581.1"/>
    </source>
</evidence>
<gene>
    <name evidence="2" type="ORF">ENJ89_10335</name>
</gene>
<dbReference type="InterPro" id="IPR026444">
    <property type="entry name" value="Secre_tail"/>
</dbReference>
<comment type="caution">
    <text evidence="2">The sequence shown here is derived from an EMBL/GenBank/DDBJ whole genome shotgun (WGS) entry which is preliminary data.</text>
</comment>
<dbReference type="Pfam" id="PF18962">
    <property type="entry name" value="Por_Secre_tail"/>
    <property type="match status" value="1"/>
</dbReference>